<sequence length="207" mass="23176">MKKQHVHFVPRSHAERGPWAGNVKEKIAVIGPMLGLDAVWVTRVETAAGNIQNKVDTVEVRKRDLESAVAAKNQSMEEDLMVILNAAGIMKRHPDYREQLGSDLGIVGYTVQFDEKDLKPTLKLRAFEGKVEVSFNLQLMNSITIYSRIKGTLGWEKIGNDKASPFIDTRPLVLANQPEIREYRGCYFDGKEDVGQMSSIETIVFAG</sequence>
<gene>
    <name evidence="1" type="ORF">GCM10011379_07710</name>
</gene>
<organism evidence="1 2">
    <name type="scientific">Filimonas zeae</name>
    <dbReference type="NCBI Taxonomy" id="1737353"/>
    <lineage>
        <taxon>Bacteria</taxon>
        <taxon>Pseudomonadati</taxon>
        <taxon>Bacteroidota</taxon>
        <taxon>Chitinophagia</taxon>
        <taxon>Chitinophagales</taxon>
        <taxon>Chitinophagaceae</taxon>
        <taxon>Filimonas</taxon>
    </lineage>
</organism>
<accession>A0A917IPS3</accession>
<keyword evidence="2" id="KW-1185">Reference proteome</keyword>
<comment type="caution">
    <text evidence="1">The sequence shown here is derived from an EMBL/GenBank/DDBJ whole genome shotgun (WGS) entry which is preliminary data.</text>
</comment>
<protein>
    <submittedName>
        <fullName evidence="1">Uncharacterized protein</fullName>
    </submittedName>
</protein>
<dbReference type="EMBL" id="BMIB01000001">
    <property type="protein sequence ID" value="GGH60161.1"/>
    <property type="molecule type" value="Genomic_DNA"/>
</dbReference>
<evidence type="ECO:0000313" key="2">
    <source>
        <dbReference type="Proteomes" id="UP000627292"/>
    </source>
</evidence>
<evidence type="ECO:0000313" key="1">
    <source>
        <dbReference type="EMBL" id="GGH60161.1"/>
    </source>
</evidence>
<name>A0A917IPS3_9BACT</name>
<proteinExistence type="predicted"/>
<dbReference type="Proteomes" id="UP000627292">
    <property type="component" value="Unassembled WGS sequence"/>
</dbReference>
<dbReference type="RefSeq" id="WP_188950656.1">
    <property type="nucleotide sequence ID" value="NZ_BMIB01000001.1"/>
</dbReference>
<reference evidence="1" key="2">
    <citation type="submission" date="2020-09" db="EMBL/GenBank/DDBJ databases">
        <authorList>
            <person name="Sun Q."/>
            <person name="Zhou Y."/>
        </authorList>
    </citation>
    <scope>NUCLEOTIDE SEQUENCE</scope>
    <source>
        <strain evidence="1">CGMCC 1.15290</strain>
    </source>
</reference>
<reference evidence="1" key="1">
    <citation type="journal article" date="2014" name="Int. J. Syst. Evol. Microbiol.">
        <title>Complete genome sequence of Corynebacterium casei LMG S-19264T (=DSM 44701T), isolated from a smear-ripened cheese.</title>
        <authorList>
            <consortium name="US DOE Joint Genome Institute (JGI-PGF)"/>
            <person name="Walter F."/>
            <person name="Albersmeier A."/>
            <person name="Kalinowski J."/>
            <person name="Ruckert C."/>
        </authorList>
    </citation>
    <scope>NUCLEOTIDE SEQUENCE</scope>
    <source>
        <strain evidence="1">CGMCC 1.15290</strain>
    </source>
</reference>
<dbReference type="AlphaFoldDB" id="A0A917IPS3"/>